<keyword evidence="5 6" id="KW-0472">Membrane</keyword>
<keyword evidence="3 6" id="KW-0812">Transmembrane</keyword>
<evidence type="ECO:0000256" key="4">
    <source>
        <dbReference type="ARBA" id="ARBA00022989"/>
    </source>
</evidence>
<organism evidence="8 9">
    <name type="scientific">Serinibacter salmoneus</name>
    <dbReference type="NCBI Taxonomy" id="556530"/>
    <lineage>
        <taxon>Bacteria</taxon>
        <taxon>Bacillati</taxon>
        <taxon>Actinomycetota</taxon>
        <taxon>Actinomycetes</taxon>
        <taxon>Micrococcales</taxon>
        <taxon>Beutenbergiaceae</taxon>
        <taxon>Serinibacter</taxon>
    </lineage>
</organism>
<dbReference type="Pfam" id="PF02683">
    <property type="entry name" value="DsbD_TM"/>
    <property type="match status" value="1"/>
</dbReference>
<keyword evidence="4 6" id="KW-1133">Transmembrane helix</keyword>
<dbReference type="InterPro" id="IPR051790">
    <property type="entry name" value="Cytochrome_c-biogenesis_DsbD"/>
</dbReference>
<dbReference type="PANTHER" id="PTHR31272">
    <property type="entry name" value="CYTOCHROME C-TYPE BIOGENESIS PROTEIN HI_1454-RELATED"/>
    <property type="match status" value="1"/>
</dbReference>
<feature type="transmembrane region" description="Helical" evidence="6">
    <location>
        <begin position="117"/>
        <end position="148"/>
    </location>
</feature>
<evidence type="ECO:0000256" key="3">
    <source>
        <dbReference type="ARBA" id="ARBA00022692"/>
    </source>
</evidence>
<reference evidence="8 9" key="1">
    <citation type="submission" date="2017-10" db="EMBL/GenBank/DDBJ databases">
        <title>Sequencing the genomes of 1000 actinobacteria strains.</title>
        <authorList>
            <person name="Klenk H.-P."/>
        </authorList>
    </citation>
    <scope>NUCLEOTIDE SEQUENCE [LARGE SCALE GENOMIC DNA]</scope>
    <source>
        <strain evidence="8 9">DSM 21801</strain>
    </source>
</reference>
<evidence type="ECO:0000256" key="5">
    <source>
        <dbReference type="ARBA" id="ARBA00023136"/>
    </source>
</evidence>
<comment type="subcellular location">
    <subcellularLocation>
        <location evidence="1">Membrane</location>
        <topology evidence="1">Multi-pass membrane protein</topology>
    </subcellularLocation>
</comment>
<dbReference type="GO" id="GO:0017004">
    <property type="term" value="P:cytochrome complex assembly"/>
    <property type="evidence" value="ECO:0007669"/>
    <property type="project" value="InterPro"/>
</dbReference>
<comment type="similarity">
    <text evidence="2">Belongs to the DsbD family.</text>
</comment>
<dbReference type="AlphaFoldDB" id="A0A2A9D1S2"/>
<evidence type="ECO:0000313" key="8">
    <source>
        <dbReference type="EMBL" id="PFG20205.1"/>
    </source>
</evidence>
<dbReference type="OrthoDB" id="4332145at2"/>
<evidence type="ECO:0000256" key="2">
    <source>
        <dbReference type="ARBA" id="ARBA00006143"/>
    </source>
</evidence>
<evidence type="ECO:0000256" key="1">
    <source>
        <dbReference type="ARBA" id="ARBA00004141"/>
    </source>
</evidence>
<comment type="caution">
    <text evidence="8">The sequence shown here is derived from an EMBL/GenBank/DDBJ whole genome shotgun (WGS) entry which is preliminary data.</text>
</comment>
<gene>
    <name evidence="8" type="ORF">ATL40_1794</name>
</gene>
<proteinExistence type="inferred from homology"/>
<dbReference type="EMBL" id="PDJD01000001">
    <property type="protein sequence ID" value="PFG20205.1"/>
    <property type="molecule type" value="Genomic_DNA"/>
</dbReference>
<accession>A0A2A9D1S2</accession>
<protein>
    <submittedName>
        <fullName evidence="8">Cytochrome c biogenesis protein CcdA</fullName>
    </submittedName>
</protein>
<feature type="transmembrane region" description="Helical" evidence="6">
    <location>
        <begin position="75"/>
        <end position="96"/>
    </location>
</feature>
<feature type="transmembrane region" description="Helical" evidence="6">
    <location>
        <begin position="253"/>
        <end position="271"/>
    </location>
</feature>
<evidence type="ECO:0000256" key="6">
    <source>
        <dbReference type="SAM" id="Phobius"/>
    </source>
</evidence>
<dbReference type="PANTHER" id="PTHR31272:SF4">
    <property type="entry name" value="CYTOCHROME C-TYPE BIOGENESIS PROTEIN HI_1454-RELATED"/>
    <property type="match status" value="1"/>
</dbReference>
<feature type="transmembrane region" description="Helical" evidence="6">
    <location>
        <begin position="198"/>
        <end position="219"/>
    </location>
</feature>
<dbReference type="GO" id="GO:0016020">
    <property type="term" value="C:membrane"/>
    <property type="evidence" value="ECO:0007669"/>
    <property type="project" value="UniProtKB-SubCell"/>
</dbReference>
<feature type="transmembrane region" description="Helical" evidence="6">
    <location>
        <begin position="6"/>
        <end position="33"/>
    </location>
</feature>
<dbReference type="InterPro" id="IPR003834">
    <property type="entry name" value="Cyt_c_assmbl_TM_dom"/>
</dbReference>
<evidence type="ECO:0000313" key="9">
    <source>
        <dbReference type="Proteomes" id="UP000224915"/>
    </source>
</evidence>
<sequence length="289" mass="30227">MEIGLLAALLGGALALLSPCGALLLPAFFAATVGSRGTLLAHAAVFYLGMALLLVPLGLGAATLGTFLATYRSEVIAAASVLMIVFGLAQMLGFGFDVGRAMPGVRQLESRAARSAGYAKSFLLGIVSAVAGFCAGPILGAVLTIAAAQGDQGYGAALMAVYALGMVLPLFGLALVWQRLTPDARRRMRGRTITVFGRELHTISLVTGVIFVVVGVLFWTTNGFLTLPSLVPASWQDALTSGAASLTGRQWDVIAVLALGAVAIGGWVLWWRRHQRAQEQTETPSEENR</sequence>
<feature type="transmembrane region" description="Helical" evidence="6">
    <location>
        <begin position="45"/>
        <end position="69"/>
    </location>
</feature>
<feature type="domain" description="Cytochrome C biogenesis protein transmembrane" evidence="7">
    <location>
        <begin position="6"/>
        <end position="197"/>
    </location>
</feature>
<keyword evidence="9" id="KW-1185">Reference proteome</keyword>
<feature type="transmembrane region" description="Helical" evidence="6">
    <location>
        <begin position="154"/>
        <end position="177"/>
    </location>
</feature>
<dbReference type="Proteomes" id="UP000224915">
    <property type="component" value="Unassembled WGS sequence"/>
</dbReference>
<dbReference type="RefSeq" id="WP_098469223.1">
    <property type="nucleotide sequence ID" value="NZ_PDJD01000001.1"/>
</dbReference>
<evidence type="ECO:0000259" key="7">
    <source>
        <dbReference type="Pfam" id="PF02683"/>
    </source>
</evidence>
<name>A0A2A9D1S2_9MICO</name>